<dbReference type="Proteomes" id="UP000316291">
    <property type="component" value="Unassembled WGS sequence"/>
</dbReference>
<dbReference type="RefSeq" id="WP_145832185.1">
    <property type="nucleotide sequence ID" value="NZ_VLLA01000044.1"/>
</dbReference>
<accession>A0A562QQ10</accession>
<feature type="compositionally biased region" description="Basic and acidic residues" evidence="1">
    <location>
        <begin position="55"/>
        <end position="72"/>
    </location>
</feature>
<gene>
    <name evidence="2" type="ORF">IQ16_08196</name>
</gene>
<reference evidence="2 3" key="1">
    <citation type="journal article" date="2015" name="Stand. Genomic Sci.">
        <title>Genomic Encyclopedia of Bacterial and Archaeal Type Strains, Phase III: the genomes of soil and plant-associated and newly described type strains.</title>
        <authorList>
            <person name="Whitman W.B."/>
            <person name="Woyke T."/>
            <person name="Klenk H.P."/>
            <person name="Zhou Y."/>
            <person name="Lilburn T.G."/>
            <person name="Beck B.J."/>
            <person name="De Vos P."/>
            <person name="Vandamme P."/>
            <person name="Eisen J.A."/>
            <person name="Garrity G."/>
            <person name="Hugenholtz P."/>
            <person name="Kyrpides N.C."/>
        </authorList>
    </citation>
    <scope>NUCLEOTIDE SEQUENCE [LARGE SCALE GENOMIC DNA]</scope>
    <source>
        <strain evidence="2 3">CGMCC 1.10948</strain>
    </source>
</reference>
<keyword evidence="3" id="KW-1185">Reference proteome</keyword>
<evidence type="ECO:0000256" key="1">
    <source>
        <dbReference type="SAM" id="MobiDB-lite"/>
    </source>
</evidence>
<protein>
    <submittedName>
        <fullName evidence="2">Uncharacterized protein</fullName>
    </submittedName>
</protein>
<dbReference type="AlphaFoldDB" id="A0A562QQ10"/>
<comment type="caution">
    <text evidence="2">The sequence shown here is derived from an EMBL/GenBank/DDBJ whole genome shotgun (WGS) entry which is preliminary data.</text>
</comment>
<evidence type="ECO:0000313" key="3">
    <source>
        <dbReference type="Proteomes" id="UP000316291"/>
    </source>
</evidence>
<proteinExistence type="predicted"/>
<name>A0A562QQ10_9BRAD</name>
<sequence>MKSEVFDRDGKRITLAGNVVPDGATVRVAQMIMDAAPAGLHRPGSLPLADVDRDARQAAYEDRKRSLSDRWRHPAPAQPPAGAKAPQTTPPAPVAGVSDAEARYAERCAAVEQAWRRA</sequence>
<dbReference type="EMBL" id="VLLA01000044">
    <property type="protein sequence ID" value="TWI58290.1"/>
    <property type="molecule type" value="Genomic_DNA"/>
</dbReference>
<organism evidence="2 3">
    <name type="scientific">Bradyrhizobium huanghuaihaiense</name>
    <dbReference type="NCBI Taxonomy" id="990078"/>
    <lineage>
        <taxon>Bacteria</taxon>
        <taxon>Pseudomonadati</taxon>
        <taxon>Pseudomonadota</taxon>
        <taxon>Alphaproteobacteria</taxon>
        <taxon>Hyphomicrobiales</taxon>
        <taxon>Nitrobacteraceae</taxon>
        <taxon>Bradyrhizobium</taxon>
    </lineage>
</organism>
<evidence type="ECO:0000313" key="2">
    <source>
        <dbReference type="EMBL" id="TWI58290.1"/>
    </source>
</evidence>
<feature type="region of interest" description="Disordered" evidence="1">
    <location>
        <begin position="55"/>
        <end position="98"/>
    </location>
</feature>